<dbReference type="SUPFAM" id="SSF56112">
    <property type="entry name" value="Protein kinase-like (PK-like)"/>
    <property type="match status" value="1"/>
</dbReference>
<dbReference type="InterPro" id="IPR000719">
    <property type="entry name" value="Prot_kinase_dom"/>
</dbReference>
<dbReference type="EMBL" id="JAPFFF010000003">
    <property type="protein sequence ID" value="KAK8893653.1"/>
    <property type="molecule type" value="Genomic_DNA"/>
</dbReference>
<evidence type="ECO:0000256" key="2">
    <source>
        <dbReference type="ARBA" id="ARBA00022527"/>
    </source>
</evidence>
<dbReference type="CDD" id="cd14137">
    <property type="entry name" value="STKc_GSK3"/>
    <property type="match status" value="1"/>
</dbReference>
<evidence type="ECO:0000313" key="11">
    <source>
        <dbReference type="EMBL" id="KAK8893653.1"/>
    </source>
</evidence>
<feature type="region of interest" description="Disordered" evidence="9">
    <location>
        <begin position="385"/>
        <end position="417"/>
    </location>
</feature>
<dbReference type="InterPro" id="IPR050591">
    <property type="entry name" value="GSK-3"/>
</dbReference>
<comment type="caution">
    <text evidence="11">The sequence shown here is derived from an EMBL/GenBank/DDBJ whole genome shotgun (WGS) entry which is preliminary data.</text>
</comment>
<dbReference type="Pfam" id="PF00069">
    <property type="entry name" value="Pkinase"/>
    <property type="match status" value="1"/>
</dbReference>
<evidence type="ECO:0000256" key="3">
    <source>
        <dbReference type="ARBA" id="ARBA00022679"/>
    </source>
</evidence>
<evidence type="ECO:0000256" key="1">
    <source>
        <dbReference type="ARBA" id="ARBA00005527"/>
    </source>
</evidence>
<keyword evidence="12" id="KW-1185">Reference proteome</keyword>
<dbReference type="PANTHER" id="PTHR24057:SF0">
    <property type="entry name" value="PROTEIN KINASE SHAGGY-RELATED"/>
    <property type="match status" value="1"/>
</dbReference>
<dbReference type="InterPro" id="IPR039192">
    <property type="entry name" value="STKc_GSK3"/>
</dbReference>
<sequence length="432" mass="48919">MTHRATHRPSEKFSIRAAAGRSTCLTGTPMLTPKFPKYRPLSVVGQGAFGVVYSARAPDGTIVAIKKVLIDPRYKNREYDIIKKVDNRNCIKMITSFKSHGKKKEIYLNIVMEFFPMSLHQFNISYRKERKFPALIYVRLFGFQVFAGLHYLHSNGITHRDLKPQNILIDSETGELKICDFGSAKELRPDEPSVSYIASRFYRAPELMLNCTLYTSSIDIWAAGCVIAEMLMAGAPLFQGSSSIGQLHEIIKVIGPPTKEELSTFQHDDIDYLSISQITELSKVLPAHTPPDILDLLQKIFVYDPYSRPTALQCMHHKCFNRLFSKNIMLPNKRPLPFLDRDPINSSSSSYIEDNPQNSKVQINLQNRQDQQNEQQKQVQLQTSVGFAPKQNSESTAFINNDKPSNTINPSTNTNGKSQFILQGQKIIQSVD</sequence>
<accession>A0ABR2KRI2</accession>
<keyword evidence="6 7" id="KW-0067">ATP-binding</keyword>
<keyword evidence="2 8" id="KW-0723">Serine/threonine-protein kinase</keyword>
<evidence type="ECO:0000259" key="10">
    <source>
        <dbReference type="PROSITE" id="PS50011"/>
    </source>
</evidence>
<proteinExistence type="inferred from homology"/>
<feature type="compositionally biased region" description="Low complexity" evidence="9">
    <location>
        <begin position="404"/>
        <end position="415"/>
    </location>
</feature>
<dbReference type="PROSITE" id="PS00107">
    <property type="entry name" value="PROTEIN_KINASE_ATP"/>
    <property type="match status" value="1"/>
</dbReference>
<gene>
    <name evidence="11" type="ORF">M9Y10_022080</name>
</gene>
<name>A0ABR2KRI2_9EUKA</name>
<keyword evidence="4 7" id="KW-0547">Nucleotide-binding</keyword>
<reference evidence="11 12" key="1">
    <citation type="submission" date="2024-04" db="EMBL/GenBank/DDBJ databases">
        <title>Tritrichomonas musculus Genome.</title>
        <authorList>
            <person name="Alves-Ferreira E."/>
            <person name="Grigg M."/>
            <person name="Lorenzi H."/>
            <person name="Galac M."/>
        </authorList>
    </citation>
    <scope>NUCLEOTIDE SEQUENCE [LARGE SCALE GENOMIC DNA]</scope>
    <source>
        <strain evidence="11 12">EAF2021</strain>
    </source>
</reference>
<dbReference type="Gene3D" id="1.10.510.10">
    <property type="entry name" value="Transferase(Phosphotransferase) domain 1"/>
    <property type="match status" value="1"/>
</dbReference>
<dbReference type="InterPro" id="IPR011009">
    <property type="entry name" value="Kinase-like_dom_sf"/>
</dbReference>
<protein>
    <recommendedName>
        <fullName evidence="10">Protein kinase domain-containing protein</fullName>
    </recommendedName>
</protein>
<dbReference type="PROSITE" id="PS00108">
    <property type="entry name" value="PROTEIN_KINASE_ST"/>
    <property type="match status" value="1"/>
</dbReference>
<dbReference type="PANTHER" id="PTHR24057">
    <property type="entry name" value="GLYCOGEN SYNTHASE KINASE-3 ALPHA"/>
    <property type="match status" value="1"/>
</dbReference>
<dbReference type="InterPro" id="IPR008271">
    <property type="entry name" value="Ser/Thr_kinase_AS"/>
</dbReference>
<feature type="binding site" evidence="7">
    <location>
        <position position="67"/>
    </location>
    <ligand>
        <name>ATP</name>
        <dbReference type="ChEBI" id="CHEBI:30616"/>
    </ligand>
</feature>
<evidence type="ECO:0000256" key="7">
    <source>
        <dbReference type="PROSITE-ProRule" id="PRU10141"/>
    </source>
</evidence>
<evidence type="ECO:0000256" key="8">
    <source>
        <dbReference type="RuleBase" id="RU000304"/>
    </source>
</evidence>
<evidence type="ECO:0000313" key="12">
    <source>
        <dbReference type="Proteomes" id="UP001470230"/>
    </source>
</evidence>
<keyword evidence="5" id="KW-0418">Kinase</keyword>
<dbReference type="SMART" id="SM00220">
    <property type="entry name" value="S_TKc"/>
    <property type="match status" value="1"/>
</dbReference>
<feature type="compositionally biased region" description="Polar residues" evidence="9">
    <location>
        <begin position="390"/>
        <end position="403"/>
    </location>
</feature>
<comment type="similarity">
    <text evidence="1">Belongs to the protein kinase superfamily. CMGC Ser/Thr protein kinase family. GSK-3 subfamily.</text>
</comment>
<keyword evidence="3" id="KW-0808">Transferase</keyword>
<evidence type="ECO:0000256" key="5">
    <source>
        <dbReference type="ARBA" id="ARBA00022777"/>
    </source>
</evidence>
<evidence type="ECO:0000256" key="4">
    <source>
        <dbReference type="ARBA" id="ARBA00022741"/>
    </source>
</evidence>
<evidence type="ECO:0000256" key="6">
    <source>
        <dbReference type="ARBA" id="ARBA00022840"/>
    </source>
</evidence>
<evidence type="ECO:0000256" key="9">
    <source>
        <dbReference type="SAM" id="MobiDB-lite"/>
    </source>
</evidence>
<dbReference type="Gene3D" id="3.30.200.20">
    <property type="entry name" value="Phosphorylase Kinase, domain 1"/>
    <property type="match status" value="1"/>
</dbReference>
<dbReference type="InterPro" id="IPR017441">
    <property type="entry name" value="Protein_kinase_ATP_BS"/>
</dbReference>
<organism evidence="11 12">
    <name type="scientific">Tritrichomonas musculus</name>
    <dbReference type="NCBI Taxonomy" id="1915356"/>
    <lineage>
        <taxon>Eukaryota</taxon>
        <taxon>Metamonada</taxon>
        <taxon>Parabasalia</taxon>
        <taxon>Tritrichomonadida</taxon>
        <taxon>Tritrichomonadidae</taxon>
        <taxon>Tritrichomonas</taxon>
    </lineage>
</organism>
<dbReference type="Proteomes" id="UP001470230">
    <property type="component" value="Unassembled WGS sequence"/>
</dbReference>
<dbReference type="PROSITE" id="PS50011">
    <property type="entry name" value="PROTEIN_KINASE_DOM"/>
    <property type="match status" value="1"/>
</dbReference>
<feature type="domain" description="Protein kinase" evidence="10">
    <location>
        <begin position="38"/>
        <end position="320"/>
    </location>
</feature>